<dbReference type="RefSeq" id="WP_302708882.1">
    <property type="nucleotide sequence ID" value="NZ_JAULSC010000013.1"/>
</dbReference>
<dbReference type="EMBL" id="JAULSC010000013">
    <property type="protein sequence ID" value="MDO3396686.1"/>
    <property type="molecule type" value="Genomic_DNA"/>
</dbReference>
<accession>A0ABT8TS80</accession>
<evidence type="ECO:0000313" key="2">
    <source>
        <dbReference type="Proteomes" id="UP001168363"/>
    </source>
</evidence>
<proteinExistence type="predicted"/>
<organism evidence="1 2">
    <name type="scientific">Nocardioides cremeus</name>
    <dbReference type="NCBI Taxonomy" id="3058044"/>
    <lineage>
        <taxon>Bacteria</taxon>
        <taxon>Bacillati</taxon>
        <taxon>Actinomycetota</taxon>
        <taxon>Actinomycetes</taxon>
        <taxon>Propionibacteriales</taxon>
        <taxon>Nocardioidaceae</taxon>
        <taxon>Nocardioides</taxon>
    </lineage>
</organism>
<reference evidence="1" key="1">
    <citation type="submission" date="2023-06" db="EMBL/GenBank/DDBJ databases">
        <title>Genome sequence of Nocardioides sp. SOB44.</title>
        <authorList>
            <person name="Zhang G."/>
        </authorList>
    </citation>
    <scope>NUCLEOTIDE SEQUENCE</scope>
    <source>
        <strain evidence="1">SOB44</strain>
    </source>
</reference>
<evidence type="ECO:0000313" key="1">
    <source>
        <dbReference type="EMBL" id="MDO3396686.1"/>
    </source>
</evidence>
<evidence type="ECO:0008006" key="3">
    <source>
        <dbReference type="Google" id="ProtNLM"/>
    </source>
</evidence>
<keyword evidence="2" id="KW-1185">Reference proteome</keyword>
<sequence length="183" mass="20432">MSDPRWPHRQPDQRSCGAACLVVAAMSTDASYDARLRADPGLWPGEVLRTHREVTGLRDAGRLAVPWPRLLGTPPWSVSRRLGHRPGARWRTRLLRLSDRGESFDALLVLAREGVPLPLYVGSRLLPRHVVLVVGAGGEGLLVWDPARGATLRVTRESFETGRLPFGRWRTPWFVVVPRRLAG</sequence>
<comment type="caution">
    <text evidence="1">The sequence shown here is derived from an EMBL/GenBank/DDBJ whole genome shotgun (WGS) entry which is preliminary data.</text>
</comment>
<protein>
    <recommendedName>
        <fullName evidence="3">Peptidase C39 domain-containing protein</fullName>
    </recommendedName>
</protein>
<dbReference type="Proteomes" id="UP001168363">
    <property type="component" value="Unassembled WGS sequence"/>
</dbReference>
<name>A0ABT8TS80_9ACTN</name>
<gene>
    <name evidence="1" type="ORF">QWJ41_13230</name>
</gene>